<proteinExistence type="predicted"/>
<keyword evidence="3" id="KW-1185">Reference proteome</keyword>
<dbReference type="PANTHER" id="PTHR46865:SF2">
    <property type="entry name" value="MONOOXYGENASE"/>
    <property type="match status" value="1"/>
</dbReference>
<accession>A0ABN1R0J8</accession>
<sequence>MRVLISGAGIAGLTLAYWLRHRGIEPVVVERAPNGRMGGYAVDFFGTGYDVVERMGILDRLRSHRLPIDRVEFVGAPGRPGTRMSEALLGRVYHGPYLPLMHSTLEATLLDAVADVEIRYADSIAEVDDTGADVEVGFASGGSERFDLLVGADGIHSLTRELVFGPESRFLRPVGCSLASYPVTDRYNWGRMRAHYTEPGRQVAVYPSDERGKLIALLVFRSPHNENVPRGLRTDLLRTRFGGMGWLTSALLAEAPAGESVFMDRMAQIVMPSWHRGRVALIGDACGSMTLVSAQGVSMAMAGAYILAEELASDAGHERAFARYQARMYPEVRRRQNNALLYARLLVPATPAGVTAQSLVSRVLARQAFAPLLRRQFGSESILLPASAELGRG</sequence>
<dbReference type="Gene3D" id="3.30.9.10">
    <property type="entry name" value="D-Amino Acid Oxidase, subunit A, domain 2"/>
    <property type="match status" value="1"/>
</dbReference>
<comment type="caution">
    <text evidence="2">The sequence shown here is derived from an EMBL/GenBank/DDBJ whole genome shotgun (WGS) entry which is preliminary data.</text>
</comment>
<organism evidence="2 3">
    <name type="scientific">Nonomuraea longicatena</name>
    <dbReference type="NCBI Taxonomy" id="83682"/>
    <lineage>
        <taxon>Bacteria</taxon>
        <taxon>Bacillati</taxon>
        <taxon>Actinomycetota</taxon>
        <taxon>Actinomycetes</taxon>
        <taxon>Streptosporangiales</taxon>
        <taxon>Streptosporangiaceae</taxon>
        <taxon>Nonomuraea</taxon>
    </lineage>
</organism>
<evidence type="ECO:0000259" key="1">
    <source>
        <dbReference type="Pfam" id="PF01494"/>
    </source>
</evidence>
<name>A0ABN1R0J8_9ACTN</name>
<reference evidence="2 3" key="1">
    <citation type="journal article" date="2019" name="Int. J. Syst. Evol. Microbiol.">
        <title>The Global Catalogue of Microorganisms (GCM) 10K type strain sequencing project: providing services to taxonomists for standard genome sequencing and annotation.</title>
        <authorList>
            <consortium name="The Broad Institute Genomics Platform"/>
            <consortium name="The Broad Institute Genome Sequencing Center for Infectious Disease"/>
            <person name="Wu L."/>
            <person name="Ma J."/>
        </authorList>
    </citation>
    <scope>NUCLEOTIDE SEQUENCE [LARGE SCALE GENOMIC DNA]</scope>
    <source>
        <strain evidence="2 3">JCM 11136</strain>
    </source>
</reference>
<dbReference type="SUPFAM" id="SSF51905">
    <property type="entry name" value="FAD/NAD(P)-binding domain"/>
    <property type="match status" value="1"/>
</dbReference>
<dbReference type="InterPro" id="IPR036188">
    <property type="entry name" value="FAD/NAD-bd_sf"/>
</dbReference>
<dbReference type="PRINTS" id="PR00420">
    <property type="entry name" value="RNGMNOXGNASE"/>
</dbReference>
<gene>
    <name evidence="2" type="ORF">GCM10009560_69300</name>
</gene>
<evidence type="ECO:0000313" key="3">
    <source>
        <dbReference type="Proteomes" id="UP001501578"/>
    </source>
</evidence>
<dbReference type="InterPro" id="IPR051704">
    <property type="entry name" value="FAD_aromatic-hydroxylase"/>
</dbReference>
<dbReference type="EMBL" id="BAAAHQ010000046">
    <property type="protein sequence ID" value="GAA0950184.1"/>
    <property type="molecule type" value="Genomic_DNA"/>
</dbReference>
<protein>
    <submittedName>
        <fullName evidence="2">FAD-binding domain</fullName>
    </submittedName>
</protein>
<dbReference type="Gene3D" id="3.50.50.60">
    <property type="entry name" value="FAD/NAD(P)-binding domain"/>
    <property type="match status" value="1"/>
</dbReference>
<dbReference type="Proteomes" id="UP001501578">
    <property type="component" value="Unassembled WGS sequence"/>
</dbReference>
<evidence type="ECO:0000313" key="2">
    <source>
        <dbReference type="EMBL" id="GAA0950184.1"/>
    </source>
</evidence>
<feature type="domain" description="FAD-binding" evidence="1">
    <location>
        <begin position="2"/>
        <end position="313"/>
    </location>
</feature>
<dbReference type="Pfam" id="PF01494">
    <property type="entry name" value="FAD_binding_3"/>
    <property type="match status" value="1"/>
</dbReference>
<dbReference type="PANTHER" id="PTHR46865">
    <property type="entry name" value="OXIDOREDUCTASE-RELATED"/>
    <property type="match status" value="1"/>
</dbReference>
<dbReference type="InterPro" id="IPR002938">
    <property type="entry name" value="FAD-bd"/>
</dbReference>
<dbReference type="RefSeq" id="WP_343954487.1">
    <property type="nucleotide sequence ID" value="NZ_BAAAHQ010000046.1"/>
</dbReference>